<dbReference type="CDD" id="cd10017">
    <property type="entry name" value="B3_DNA"/>
    <property type="match status" value="2"/>
</dbReference>
<evidence type="ECO:0000259" key="7">
    <source>
        <dbReference type="PROSITE" id="PS50863"/>
    </source>
</evidence>
<feature type="domain" description="TF-B3" evidence="7">
    <location>
        <begin position="157"/>
        <end position="252"/>
    </location>
</feature>
<dbReference type="Pfam" id="PF02362">
    <property type="entry name" value="B3"/>
    <property type="match status" value="2"/>
</dbReference>
<keyword evidence="2" id="KW-0677">Repeat</keyword>
<evidence type="ECO:0000256" key="4">
    <source>
        <dbReference type="ARBA" id="ARBA00023125"/>
    </source>
</evidence>
<dbReference type="InterPro" id="IPR003340">
    <property type="entry name" value="B3_DNA-bd"/>
</dbReference>
<keyword evidence="5" id="KW-0804">Transcription</keyword>
<dbReference type="InterPro" id="IPR015300">
    <property type="entry name" value="DNA-bd_pseudobarrel_sf"/>
</dbReference>
<evidence type="ECO:0000256" key="1">
    <source>
        <dbReference type="ARBA" id="ARBA00004123"/>
    </source>
</evidence>
<dbReference type="PROSITE" id="PS50863">
    <property type="entry name" value="B3"/>
    <property type="match status" value="2"/>
</dbReference>
<name>A0A7J6GTB2_CANSA</name>
<sequence>MVNVSLSNDKLPQFFKVFIPKFSSKHMLIPPDFVQRFISRVPKKVIIALGMSLEKDLYFENGWDEFVRDQMLNYGDSLVFKYHGHSLFEVDIFGQNGCMKGIGVPSKMMGKKEEETLKKEELLDSYMHAHNEEIGINGSTKKSSSSTKHVPMKKNPCFVATIGNSKIHSYMLYIPQPVHNGVKFKPNTKLRYHNNKLWPVRISNWKDGRCFLAAGWRRFREENDLKANDKYVFELVLAKENECEEIKVTCQSKRTAFAHKQINCELMFPSPILSLDTEDLGKNKPCKSPPPEMEKIEHNGLMKKKAIPILPGSKVLQHHSSSI</sequence>
<protein>
    <recommendedName>
        <fullName evidence="7">TF-B3 domain-containing protein</fullName>
    </recommendedName>
</protein>
<dbReference type="PANTHER" id="PTHR31674:SF62">
    <property type="entry name" value="B3 DOMAIN-CONTAINING PROTEIN REM14-RELATED"/>
    <property type="match status" value="1"/>
</dbReference>
<feature type="domain" description="TF-B3" evidence="7">
    <location>
        <begin position="58"/>
        <end position="96"/>
    </location>
</feature>
<comment type="caution">
    <text evidence="8">The sequence shown here is derived from an EMBL/GenBank/DDBJ whole genome shotgun (WGS) entry which is preliminary data.</text>
</comment>
<proteinExistence type="predicted"/>
<evidence type="ECO:0000313" key="9">
    <source>
        <dbReference type="Proteomes" id="UP000583929"/>
    </source>
</evidence>
<accession>A0A7J6GTB2</accession>
<dbReference type="Proteomes" id="UP000583929">
    <property type="component" value="Unassembled WGS sequence"/>
</dbReference>
<organism evidence="8 9">
    <name type="scientific">Cannabis sativa</name>
    <name type="common">Hemp</name>
    <name type="synonym">Marijuana</name>
    <dbReference type="NCBI Taxonomy" id="3483"/>
    <lineage>
        <taxon>Eukaryota</taxon>
        <taxon>Viridiplantae</taxon>
        <taxon>Streptophyta</taxon>
        <taxon>Embryophyta</taxon>
        <taxon>Tracheophyta</taxon>
        <taxon>Spermatophyta</taxon>
        <taxon>Magnoliopsida</taxon>
        <taxon>eudicotyledons</taxon>
        <taxon>Gunneridae</taxon>
        <taxon>Pentapetalae</taxon>
        <taxon>rosids</taxon>
        <taxon>fabids</taxon>
        <taxon>Rosales</taxon>
        <taxon>Cannabaceae</taxon>
        <taxon>Cannabis</taxon>
    </lineage>
</organism>
<keyword evidence="4" id="KW-0238">DNA-binding</keyword>
<gene>
    <name evidence="8" type="ORF">G4B88_026582</name>
</gene>
<keyword evidence="3" id="KW-0805">Transcription regulation</keyword>
<evidence type="ECO:0000256" key="3">
    <source>
        <dbReference type="ARBA" id="ARBA00023015"/>
    </source>
</evidence>
<comment type="subcellular location">
    <subcellularLocation>
        <location evidence="1">Nucleus</location>
    </subcellularLocation>
</comment>
<keyword evidence="6" id="KW-0539">Nucleus</keyword>
<dbReference type="GO" id="GO:0005634">
    <property type="term" value="C:nucleus"/>
    <property type="evidence" value="ECO:0007669"/>
    <property type="project" value="UniProtKB-SubCell"/>
</dbReference>
<dbReference type="InterPro" id="IPR039218">
    <property type="entry name" value="REM_fam"/>
</dbReference>
<dbReference type="GO" id="GO:0003677">
    <property type="term" value="F:DNA binding"/>
    <property type="evidence" value="ECO:0007669"/>
    <property type="project" value="UniProtKB-KW"/>
</dbReference>
<evidence type="ECO:0000256" key="6">
    <source>
        <dbReference type="ARBA" id="ARBA00023242"/>
    </source>
</evidence>
<dbReference type="EMBL" id="JAATIQ010000086">
    <property type="protein sequence ID" value="KAF4385299.1"/>
    <property type="molecule type" value="Genomic_DNA"/>
</dbReference>
<evidence type="ECO:0000256" key="5">
    <source>
        <dbReference type="ARBA" id="ARBA00023163"/>
    </source>
</evidence>
<dbReference type="SMART" id="SM01019">
    <property type="entry name" value="B3"/>
    <property type="match status" value="2"/>
</dbReference>
<dbReference type="AlphaFoldDB" id="A0A7J6GTB2"/>
<keyword evidence="9" id="KW-1185">Reference proteome</keyword>
<reference evidence="8 9" key="1">
    <citation type="journal article" date="2020" name="bioRxiv">
        <title>Sequence and annotation of 42 cannabis genomes reveals extensive copy number variation in cannabinoid synthesis and pathogen resistance genes.</title>
        <authorList>
            <person name="Mckernan K.J."/>
            <person name="Helbert Y."/>
            <person name="Kane L.T."/>
            <person name="Ebling H."/>
            <person name="Zhang L."/>
            <person name="Liu B."/>
            <person name="Eaton Z."/>
            <person name="Mclaughlin S."/>
            <person name="Kingan S."/>
            <person name="Baybayan P."/>
            <person name="Concepcion G."/>
            <person name="Jordan M."/>
            <person name="Riva A."/>
            <person name="Barbazuk W."/>
            <person name="Harkins T."/>
        </authorList>
    </citation>
    <scope>NUCLEOTIDE SEQUENCE [LARGE SCALE GENOMIC DNA]</scope>
    <source>
        <strain evidence="9">cv. Jamaican Lion 4</strain>
        <tissue evidence="8">Leaf</tissue>
    </source>
</reference>
<dbReference type="PANTHER" id="PTHR31674">
    <property type="entry name" value="B3 DOMAIN-CONTAINING PROTEIN REM-LIKE 3-RELATED"/>
    <property type="match status" value="1"/>
</dbReference>
<dbReference type="SUPFAM" id="SSF101936">
    <property type="entry name" value="DNA-binding pseudobarrel domain"/>
    <property type="match status" value="2"/>
</dbReference>
<dbReference type="Gene3D" id="2.40.330.10">
    <property type="entry name" value="DNA-binding pseudobarrel domain"/>
    <property type="match status" value="2"/>
</dbReference>
<evidence type="ECO:0000256" key="2">
    <source>
        <dbReference type="ARBA" id="ARBA00022737"/>
    </source>
</evidence>
<evidence type="ECO:0000313" key="8">
    <source>
        <dbReference type="EMBL" id="KAF4385299.1"/>
    </source>
</evidence>